<evidence type="ECO:0000313" key="2">
    <source>
        <dbReference type="Proteomes" id="UP001145114"/>
    </source>
</evidence>
<proteinExistence type="predicted"/>
<feature type="non-terminal residue" evidence="1">
    <location>
        <position position="169"/>
    </location>
</feature>
<name>A0ACC1HJT8_9FUNG</name>
<dbReference type="Proteomes" id="UP001145114">
    <property type="component" value="Unassembled WGS sequence"/>
</dbReference>
<gene>
    <name evidence="1" type="ORF">EV182_007838</name>
</gene>
<comment type="caution">
    <text evidence="1">The sequence shown here is derived from an EMBL/GenBank/DDBJ whole genome shotgun (WGS) entry which is preliminary data.</text>
</comment>
<keyword evidence="2" id="KW-1185">Reference proteome</keyword>
<accession>A0ACC1HJT8</accession>
<organism evidence="1 2">
    <name type="scientific">Spiromyces aspiralis</name>
    <dbReference type="NCBI Taxonomy" id="68401"/>
    <lineage>
        <taxon>Eukaryota</taxon>
        <taxon>Fungi</taxon>
        <taxon>Fungi incertae sedis</taxon>
        <taxon>Zoopagomycota</taxon>
        <taxon>Kickxellomycotina</taxon>
        <taxon>Kickxellomycetes</taxon>
        <taxon>Kickxellales</taxon>
        <taxon>Kickxellaceae</taxon>
        <taxon>Spiromyces</taxon>
    </lineage>
</organism>
<evidence type="ECO:0000313" key="1">
    <source>
        <dbReference type="EMBL" id="KAJ1676611.1"/>
    </source>
</evidence>
<reference evidence="1" key="1">
    <citation type="submission" date="2022-06" db="EMBL/GenBank/DDBJ databases">
        <title>Phylogenomic reconstructions and comparative analyses of Kickxellomycotina fungi.</title>
        <authorList>
            <person name="Reynolds N.K."/>
            <person name="Stajich J.E."/>
            <person name="Barry K."/>
            <person name="Grigoriev I.V."/>
            <person name="Crous P."/>
            <person name="Smith M.E."/>
        </authorList>
    </citation>
    <scope>NUCLEOTIDE SEQUENCE</scope>
    <source>
        <strain evidence="1">RSA 2271</strain>
    </source>
</reference>
<protein>
    <submittedName>
        <fullName evidence="1">Uncharacterized protein</fullName>
    </submittedName>
</protein>
<dbReference type="EMBL" id="JAMZIH010003792">
    <property type="protein sequence ID" value="KAJ1676611.1"/>
    <property type="molecule type" value="Genomic_DNA"/>
</dbReference>
<sequence length="169" mass="18518">MGLVEFGFVSFKAILQVILVAISGYLFARRGVLGPNVSILNLELLTPCLLFSKISQSLDLHKLLELWLIPVTFVVVGTVGLAFTQLSSRILGLPAPFMRFLDATVFFTNCNTLPFALIYSIATSPEASFLLRDKDDSPAHVAARGIMYAVLYGILSNALRFSLGLKYIT</sequence>